<protein>
    <recommendedName>
        <fullName evidence="1">RNA helicase</fullName>
        <ecNumber evidence="1">3.6.4.13</ecNumber>
    </recommendedName>
</protein>
<evidence type="ECO:0000313" key="10">
    <source>
        <dbReference type="EMBL" id="ORZ17034.1"/>
    </source>
</evidence>
<dbReference type="Gene3D" id="3.40.50.300">
    <property type="entry name" value="P-loop containing nucleotide triphosphate hydrolases"/>
    <property type="match status" value="1"/>
</dbReference>
<keyword evidence="11" id="KW-1185">Reference proteome</keyword>
<dbReference type="InterPro" id="IPR050079">
    <property type="entry name" value="DEAD_box_RNA_helicase"/>
</dbReference>
<evidence type="ECO:0000256" key="4">
    <source>
        <dbReference type="ARBA" id="ARBA00022806"/>
    </source>
</evidence>
<reference evidence="10 11" key="1">
    <citation type="submission" date="2016-07" db="EMBL/GenBank/DDBJ databases">
        <title>Pervasive Adenine N6-methylation of Active Genes in Fungi.</title>
        <authorList>
            <consortium name="DOE Joint Genome Institute"/>
            <person name="Mondo S.J."/>
            <person name="Dannebaum R.O."/>
            <person name="Kuo R.C."/>
            <person name="Labutti K."/>
            <person name="Haridas S."/>
            <person name="Kuo A."/>
            <person name="Salamov A."/>
            <person name="Ahrendt S.R."/>
            <person name="Lipzen A."/>
            <person name="Sullivan W."/>
            <person name="Andreopoulos W.B."/>
            <person name="Clum A."/>
            <person name="Lindquist E."/>
            <person name="Daum C."/>
            <person name="Ramamoorthy G.K."/>
            <person name="Gryganskyi A."/>
            <person name="Culley D."/>
            <person name="Magnuson J.K."/>
            <person name="James T.Y."/>
            <person name="O'Malley M.A."/>
            <person name="Stajich J.E."/>
            <person name="Spatafora J.W."/>
            <person name="Visel A."/>
            <person name="Grigoriev I.V."/>
        </authorList>
    </citation>
    <scope>NUCLEOTIDE SEQUENCE [LARGE SCALE GENOMIC DNA]</scope>
    <source>
        <strain evidence="10 11">NRRL 1336</strain>
    </source>
</reference>
<keyword evidence="3 10" id="KW-0378">Hydrolase</keyword>
<accession>A0A1X2IIC0</accession>
<sequence>MADQHLLEENETFASFDFDPRITRAIAQMQFVHPTLVQAKAIPLAMAGKDILARARTGSGKTAAYTLPIVQKLL</sequence>
<name>A0A1X2IIC0_9FUNG</name>
<organism evidence="10 11">
    <name type="scientific">Absidia repens</name>
    <dbReference type="NCBI Taxonomy" id="90262"/>
    <lineage>
        <taxon>Eukaryota</taxon>
        <taxon>Fungi</taxon>
        <taxon>Fungi incertae sedis</taxon>
        <taxon>Mucoromycota</taxon>
        <taxon>Mucoromycotina</taxon>
        <taxon>Mucoromycetes</taxon>
        <taxon>Mucorales</taxon>
        <taxon>Cunninghamellaceae</taxon>
        <taxon>Absidia</taxon>
    </lineage>
</organism>
<evidence type="ECO:0000256" key="8">
    <source>
        <dbReference type="PROSITE-ProRule" id="PRU00552"/>
    </source>
</evidence>
<proteinExistence type="predicted"/>
<feature type="domain" description="DEAD-box RNA helicase Q" evidence="9">
    <location>
        <begin position="11"/>
        <end position="39"/>
    </location>
</feature>
<evidence type="ECO:0000256" key="3">
    <source>
        <dbReference type="ARBA" id="ARBA00022801"/>
    </source>
</evidence>
<dbReference type="STRING" id="90262.A0A1X2IIC0"/>
<evidence type="ECO:0000259" key="9">
    <source>
        <dbReference type="PROSITE" id="PS51195"/>
    </source>
</evidence>
<dbReference type="PANTHER" id="PTHR47959:SF1">
    <property type="entry name" value="ATP-DEPENDENT RNA HELICASE DBPA"/>
    <property type="match status" value="1"/>
</dbReference>
<dbReference type="GO" id="GO:0003723">
    <property type="term" value="F:RNA binding"/>
    <property type="evidence" value="ECO:0007669"/>
    <property type="project" value="UniProtKB-KW"/>
</dbReference>
<keyword evidence="6" id="KW-0694">RNA-binding</keyword>
<dbReference type="EC" id="3.6.4.13" evidence="1"/>
<dbReference type="GO" id="GO:0005524">
    <property type="term" value="F:ATP binding"/>
    <property type="evidence" value="ECO:0007669"/>
    <property type="project" value="UniProtKB-KW"/>
</dbReference>
<evidence type="ECO:0000256" key="2">
    <source>
        <dbReference type="ARBA" id="ARBA00022741"/>
    </source>
</evidence>
<evidence type="ECO:0000313" key="11">
    <source>
        <dbReference type="Proteomes" id="UP000193560"/>
    </source>
</evidence>
<comment type="catalytic activity">
    <reaction evidence="7">
        <text>ATP + H2O = ADP + phosphate + H(+)</text>
        <dbReference type="Rhea" id="RHEA:13065"/>
        <dbReference type="ChEBI" id="CHEBI:15377"/>
        <dbReference type="ChEBI" id="CHEBI:15378"/>
        <dbReference type="ChEBI" id="CHEBI:30616"/>
        <dbReference type="ChEBI" id="CHEBI:43474"/>
        <dbReference type="ChEBI" id="CHEBI:456216"/>
        <dbReference type="EC" id="3.6.4.13"/>
    </reaction>
</comment>
<dbReference type="InterPro" id="IPR011545">
    <property type="entry name" value="DEAD/DEAH_box_helicase_dom"/>
</dbReference>
<dbReference type="Proteomes" id="UP000193560">
    <property type="component" value="Unassembled WGS sequence"/>
</dbReference>
<keyword evidence="5" id="KW-0067">ATP-binding</keyword>
<dbReference type="InterPro" id="IPR014014">
    <property type="entry name" value="RNA_helicase_DEAD_Q_motif"/>
</dbReference>
<evidence type="ECO:0000256" key="1">
    <source>
        <dbReference type="ARBA" id="ARBA00012552"/>
    </source>
</evidence>
<dbReference type="InterPro" id="IPR027417">
    <property type="entry name" value="P-loop_NTPase"/>
</dbReference>
<dbReference type="EMBL" id="MCGE01000010">
    <property type="protein sequence ID" value="ORZ17034.1"/>
    <property type="molecule type" value="Genomic_DNA"/>
</dbReference>
<keyword evidence="4" id="KW-0347">Helicase</keyword>
<dbReference type="SUPFAM" id="SSF52540">
    <property type="entry name" value="P-loop containing nucleoside triphosphate hydrolases"/>
    <property type="match status" value="1"/>
</dbReference>
<keyword evidence="2" id="KW-0547">Nucleotide-binding</keyword>
<comment type="caution">
    <text evidence="10">The sequence shown here is derived from an EMBL/GenBank/DDBJ whole genome shotgun (WGS) entry which is preliminary data.</text>
</comment>
<dbReference type="PROSITE" id="PS51195">
    <property type="entry name" value="Q_MOTIF"/>
    <property type="match status" value="1"/>
</dbReference>
<evidence type="ECO:0000256" key="6">
    <source>
        <dbReference type="ARBA" id="ARBA00022884"/>
    </source>
</evidence>
<feature type="short sequence motif" description="Q motif" evidence="8">
    <location>
        <begin position="11"/>
        <end position="39"/>
    </location>
</feature>
<dbReference type="AlphaFoldDB" id="A0A1X2IIC0"/>
<dbReference type="GO" id="GO:0003724">
    <property type="term" value="F:RNA helicase activity"/>
    <property type="evidence" value="ECO:0007669"/>
    <property type="project" value="UniProtKB-EC"/>
</dbReference>
<dbReference type="GO" id="GO:0016787">
    <property type="term" value="F:hydrolase activity"/>
    <property type="evidence" value="ECO:0007669"/>
    <property type="project" value="UniProtKB-KW"/>
</dbReference>
<feature type="non-terminal residue" evidence="10">
    <location>
        <position position="74"/>
    </location>
</feature>
<gene>
    <name evidence="10" type="ORF">BCR42DRAFT_293996</name>
</gene>
<dbReference type="Pfam" id="PF00270">
    <property type="entry name" value="DEAD"/>
    <property type="match status" value="1"/>
</dbReference>
<evidence type="ECO:0000256" key="5">
    <source>
        <dbReference type="ARBA" id="ARBA00022840"/>
    </source>
</evidence>
<evidence type="ECO:0000256" key="7">
    <source>
        <dbReference type="ARBA" id="ARBA00047984"/>
    </source>
</evidence>
<dbReference type="GO" id="GO:0005829">
    <property type="term" value="C:cytosol"/>
    <property type="evidence" value="ECO:0007669"/>
    <property type="project" value="TreeGrafter"/>
</dbReference>
<dbReference type="OrthoDB" id="1191041at2759"/>
<dbReference type="PANTHER" id="PTHR47959">
    <property type="entry name" value="ATP-DEPENDENT RNA HELICASE RHLE-RELATED"/>
    <property type="match status" value="1"/>
</dbReference>